<dbReference type="PANTHER" id="PTHR28141:SF1">
    <property type="entry name" value="2',3'-CYCLIC-NUCLEOTIDE 3'-PHOSPHODIESTERASE"/>
    <property type="match status" value="1"/>
</dbReference>
<dbReference type="InterPro" id="IPR009097">
    <property type="entry name" value="Cyclic_Pdiesterase"/>
</dbReference>
<evidence type="ECO:0008006" key="3">
    <source>
        <dbReference type="Google" id="ProtNLM"/>
    </source>
</evidence>
<evidence type="ECO:0000313" key="2">
    <source>
        <dbReference type="Proteomes" id="UP000027195"/>
    </source>
</evidence>
<dbReference type="STRING" id="930990.A0A067M7F6"/>
<dbReference type="EMBL" id="KL198056">
    <property type="protein sequence ID" value="KDQ11708.1"/>
    <property type="molecule type" value="Genomic_DNA"/>
</dbReference>
<accession>A0A067M7F6</accession>
<sequence length="252" mass="27710">MALLQTRGRRKISNGSKRVVRWVRKGGFEVSIGEGHGGGESETGIDGDDISTPPGDVIIRLDALDASHLAQHQPLRWVGISLWLVPPAEERDKLRSVISTISSKHSSPTFEPHITLVTLPSDANAAIPNFDNLSSFEITFQPVAAGQTFFQSVLIPIPASPELLDLRVSACDALKVPFQPYFPHLSLYYGDVSDEERETIIKELHADGTAQIGTDGNASVAGIQGFRVHELWVVKCEGKPEEWEVLEKREMH</sequence>
<organism evidence="1 2">
    <name type="scientific">Botryobasidium botryosum (strain FD-172 SS1)</name>
    <dbReference type="NCBI Taxonomy" id="930990"/>
    <lineage>
        <taxon>Eukaryota</taxon>
        <taxon>Fungi</taxon>
        <taxon>Dikarya</taxon>
        <taxon>Basidiomycota</taxon>
        <taxon>Agaricomycotina</taxon>
        <taxon>Agaricomycetes</taxon>
        <taxon>Cantharellales</taxon>
        <taxon>Botryobasidiaceae</taxon>
        <taxon>Botryobasidium</taxon>
    </lineage>
</organism>
<dbReference type="GO" id="GO:0004113">
    <property type="term" value="F:2',3'-cyclic-nucleotide 3'-phosphodiesterase activity"/>
    <property type="evidence" value="ECO:0007669"/>
    <property type="project" value="TreeGrafter"/>
</dbReference>
<dbReference type="Proteomes" id="UP000027195">
    <property type="component" value="Unassembled WGS sequence"/>
</dbReference>
<dbReference type="InterPro" id="IPR012386">
    <property type="entry name" value="Cyclic-nucl_3Pdiesterase"/>
</dbReference>
<protein>
    <recommendedName>
        <fullName evidence="3">2',3'-cyclic-nucleotide 3'-phosphodiesterase</fullName>
    </recommendedName>
</protein>
<dbReference type="HOGENOM" id="CLU_081919_0_1_1"/>
<dbReference type="GO" id="GO:0009187">
    <property type="term" value="P:cyclic nucleotide metabolic process"/>
    <property type="evidence" value="ECO:0007669"/>
    <property type="project" value="TreeGrafter"/>
</dbReference>
<dbReference type="InParanoid" id="A0A067M7F6"/>
<gene>
    <name evidence="1" type="ORF">BOTBODRAFT_189691</name>
</gene>
<keyword evidence="2" id="KW-1185">Reference proteome</keyword>
<name>A0A067M7F6_BOTB1</name>
<dbReference type="Gene3D" id="3.90.1140.10">
    <property type="entry name" value="Cyclic phosphodiesterase"/>
    <property type="match status" value="1"/>
</dbReference>
<proteinExistence type="predicted"/>
<dbReference type="OrthoDB" id="514292at2759"/>
<dbReference type="AlphaFoldDB" id="A0A067M7F6"/>
<dbReference type="Pfam" id="PF07823">
    <property type="entry name" value="CPDase"/>
    <property type="match status" value="1"/>
</dbReference>
<evidence type="ECO:0000313" key="1">
    <source>
        <dbReference type="EMBL" id="KDQ11708.1"/>
    </source>
</evidence>
<dbReference type="PANTHER" id="PTHR28141">
    <property type="entry name" value="2',3'-CYCLIC-NUCLEOTIDE 3'-PHOSPHODIESTERASE"/>
    <property type="match status" value="1"/>
</dbReference>
<dbReference type="SUPFAM" id="SSF55144">
    <property type="entry name" value="LigT-like"/>
    <property type="match status" value="1"/>
</dbReference>
<reference evidence="2" key="1">
    <citation type="journal article" date="2014" name="Proc. Natl. Acad. Sci. U.S.A.">
        <title>Extensive sampling of basidiomycete genomes demonstrates inadequacy of the white-rot/brown-rot paradigm for wood decay fungi.</title>
        <authorList>
            <person name="Riley R."/>
            <person name="Salamov A.A."/>
            <person name="Brown D.W."/>
            <person name="Nagy L.G."/>
            <person name="Floudas D."/>
            <person name="Held B.W."/>
            <person name="Levasseur A."/>
            <person name="Lombard V."/>
            <person name="Morin E."/>
            <person name="Otillar R."/>
            <person name="Lindquist E.A."/>
            <person name="Sun H."/>
            <person name="LaButti K.M."/>
            <person name="Schmutz J."/>
            <person name="Jabbour D."/>
            <person name="Luo H."/>
            <person name="Baker S.E."/>
            <person name="Pisabarro A.G."/>
            <person name="Walton J.D."/>
            <person name="Blanchette R.A."/>
            <person name="Henrissat B."/>
            <person name="Martin F."/>
            <person name="Cullen D."/>
            <person name="Hibbett D.S."/>
            <person name="Grigoriev I.V."/>
        </authorList>
    </citation>
    <scope>NUCLEOTIDE SEQUENCE [LARGE SCALE GENOMIC DNA]</scope>
    <source>
        <strain evidence="2">FD-172 SS1</strain>
    </source>
</reference>